<dbReference type="AlphaFoldDB" id="Q1YUF0"/>
<dbReference type="EMBL" id="AAPI01000001">
    <property type="protein sequence ID" value="EAS48108.1"/>
    <property type="molecule type" value="Genomic_DNA"/>
</dbReference>
<evidence type="ECO:0000313" key="3">
    <source>
        <dbReference type="Proteomes" id="UP000005555"/>
    </source>
</evidence>
<protein>
    <submittedName>
        <fullName evidence="2">Uncharacterized protein</fullName>
    </submittedName>
</protein>
<accession>Q1YUF0</accession>
<evidence type="ECO:0000313" key="2">
    <source>
        <dbReference type="EMBL" id="EAS48108.1"/>
    </source>
</evidence>
<proteinExistence type="predicted"/>
<organism evidence="2 3">
    <name type="scientific">gamma proteobacterium HTCC2207</name>
    <dbReference type="NCBI Taxonomy" id="314287"/>
    <lineage>
        <taxon>Bacteria</taxon>
        <taxon>Pseudomonadati</taxon>
        <taxon>Pseudomonadota</taxon>
        <taxon>Gammaproteobacteria</taxon>
        <taxon>Cellvibrionales</taxon>
        <taxon>Porticoccaceae</taxon>
        <taxon>SAR92 clade</taxon>
    </lineage>
</organism>
<feature type="transmembrane region" description="Helical" evidence="1">
    <location>
        <begin position="18"/>
        <end position="36"/>
    </location>
</feature>
<evidence type="ECO:0000256" key="1">
    <source>
        <dbReference type="SAM" id="Phobius"/>
    </source>
</evidence>
<keyword evidence="1" id="KW-1133">Transmembrane helix</keyword>
<feature type="transmembrane region" description="Helical" evidence="1">
    <location>
        <begin position="42"/>
        <end position="63"/>
    </location>
</feature>
<keyword evidence="3" id="KW-1185">Reference proteome</keyword>
<sequence>MDVRVNPLKYIPDARLQAYFMLVLFSIWSVSFGFIASYHLGWLGYSTVTSLVVHLSVIIPMMVTNAVFVDAERTGAQWLEEWKEEQSRYGLFMNRMKTQNLSRWNI</sequence>
<comment type="caution">
    <text evidence="2">The sequence shown here is derived from an EMBL/GenBank/DDBJ whole genome shotgun (WGS) entry which is preliminary data.</text>
</comment>
<dbReference type="HOGENOM" id="CLU_2219316_0_0_6"/>
<name>Q1YUF0_9GAMM</name>
<reference evidence="2 3" key="1">
    <citation type="submission" date="2006-03" db="EMBL/GenBank/DDBJ databases">
        <authorList>
            <person name="Giovannoni S.J."/>
            <person name="Cho J.-C."/>
            <person name="Ferriera S."/>
            <person name="Johnson J."/>
            <person name="Kravitz S."/>
            <person name="Halpern A."/>
            <person name="Remington K."/>
            <person name="Beeson K."/>
            <person name="Tran B."/>
            <person name="Rogers Y.-H."/>
            <person name="Friedman R."/>
            <person name="Venter J.C."/>
        </authorList>
    </citation>
    <scope>NUCLEOTIDE SEQUENCE [LARGE SCALE GENOMIC DNA]</scope>
    <source>
        <strain evidence="2 3">HTCC2207</strain>
    </source>
</reference>
<gene>
    <name evidence="2" type="ORF">GB2207_09866</name>
</gene>
<keyword evidence="1" id="KW-0812">Transmembrane</keyword>
<keyword evidence="1" id="KW-0472">Membrane</keyword>
<dbReference type="Proteomes" id="UP000005555">
    <property type="component" value="Unassembled WGS sequence"/>
</dbReference>